<protein>
    <submittedName>
        <fullName evidence="2">Pentatricopeptide repeat-containing protein</fullName>
    </submittedName>
</protein>
<dbReference type="EMBL" id="BQNB010014077">
    <property type="protein sequence ID" value="GJT23709.1"/>
    <property type="molecule type" value="Genomic_DNA"/>
</dbReference>
<dbReference type="Pfam" id="PF10551">
    <property type="entry name" value="MULE"/>
    <property type="match status" value="1"/>
</dbReference>
<evidence type="ECO:0000313" key="2">
    <source>
        <dbReference type="EMBL" id="GJT23709.1"/>
    </source>
</evidence>
<dbReference type="InterPro" id="IPR036226">
    <property type="entry name" value="LipOase_C_sf"/>
</dbReference>
<sequence>MRFTLEINVIARQNLLNADGVIQQCFTPGRCCMETSVDAYKHWRFDIEGLPANLIRRQHVHLNRSVRKRLIIDQTIIPLATKGENIHNSGGQKRTVMWLIEKPQLRHHNSPPSSNRHLDQPCVVQHIGENEKKCTPKSENRRKLTFDTVNDILLHKPAKSASSGLWTNKRNGKVCNGDTRLEELCLEINNLQNNTRSGIYDEVIDILSDNVNKNSEDWDNNRSEVGEKYRSNEARVVAKYGQRPPRLSDPEKDSNPGSTVKLGMTVNLDDKIYFDSPNQGEILNTIRRDGNNHIFPMAWAVVNVENKENWTWFLELLEEDLGCSRGNMLTLMLSLMEAVTNVMPNTEHRKCARHIYENFRKHYHGLEFRQLFWAASKASYP</sequence>
<organism evidence="2 3">
    <name type="scientific">Tanacetum coccineum</name>
    <dbReference type="NCBI Taxonomy" id="301880"/>
    <lineage>
        <taxon>Eukaryota</taxon>
        <taxon>Viridiplantae</taxon>
        <taxon>Streptophyta</taxon>
        <taxon>Embryophyta</taxon>
        <taxon>Tracheophyta</taxon>
        <taxon>Spermatophyta</taxon>
        <taxon>Magnoliopsida</taxon>
        <taxon>eudicotyledons</taxon>
        <taxon>Gunneridae</taxon>
        <taxon>Pentapetalae</taxon>
        <taxon>asterids</taxon>
        <taxon>campanulids</taxon>
        <taxon>Asterales</taxon>
        <taxon>Asteraceae</taxon>
        <taxon>Asteroideae</taxon>
        <taxon>Anthemideae</taxon>
        <taxon>Anthemidinae</taxon>
        <taxon>Tanacetum</taxon>
    </lineage>
</organism>
<dbReference type="Proteomes" id="UP001151760">
    <property type="component" value="Unassembled WGS sequence"/>
</dbReference>
<dbReference type="Pfam" id="PF00305">
    <property type="entry name" value="Lipoxygenase"/>
    <property type="match status" value="1"/>
</dbReference>
<dbReference type="Pfam" id="PF14309">
    <property type="entry name" value="DUF4378"/>
    <property type="match status" value="1"/>
</dbReference>
<reference evidence="2" key="2">
    <citation type="submission" date="2022-01" db="EMBL/GenBank/DDBJ databases">
        <authorList>
            <person name="Yamashiro T."/>
            <person name="Shiraishi A."/>
            <person name="Satake H."/>
            <person name="Nakayama K."/>
        </authorList>
    </citation>
    <scope>NUCLEOTIDE SEQUENCE</scope>
</reference>
<evidence type="ECO:0000313" key="3">
    <source>
        <dbReference type="Proteomes" id="UP001151760"/>
    </source>
</evidence>
<gene>
    <name evidence="2" type="ORF">Tco_0893646</name>
</gene>
<comment type="caution">
    <text evidence="2">The sequence shown here is derived from an EMBL/GenBank/DDBJ whole genome shotgun (WGS) entry which is preliminary data.</text>
</comment>
<dbReference type="InterPro" id="IPR013819">
    <property type="entry name" value="LipOase_C"/>
</dbReference>
<dbReference type="Gene3D" id="1.20.245.10">
    <property type="entry name" value="Lipoxygenase-1, Domain 5"/>
    <property type="match status" value="1"/>
</dbReference>
<evidence type="ECO:0000259" key="1">
    <source>
        <dbReference type="PROSITE" id="PS51393"/>
    </source>
</evidence>
<dbReference type="SUPFAM" id="SSF48484">
    <property type="entry name" value="Lipoxigenase"/>
    <property type="match status" value="1"/>
</dbReference>
<name>A0ABQ5CFR1_9ASTR</name>
<accession>A0ABQ5CFR1</accession>
<proteinExistence type="predicted"/>
<keyword evidence="3" id="KW-1185">Reference proteome</keyword>
<dbReference type="PANTHER" id="PTHR31973">
    <property type="entry name" value="POLYPROTEIN, PUTATIVE-RELATED"/>
    <property type="match status" value="1"/>
</dbReference>
<dbReference type="PROSITE" id="PS51393">
    <property type="entry name" value="LIPOXYGENASE_3"/>
    <property type="match status" value="1"/>
</dbReference>
<dbReference type="InterPro" id="IPR025486">
    <property type="entry name" value="DUF4378"/>
</dbReference>
<reference evidence="2" key="1">
    <citation type="journal article" date="2022" name="Int. J. Mol. Sci.">
        <title>Draft Genome of Tanacetum Coccineum: Genomic Comparison of Closely Related Tanacetum-Family Plants.</title>
        <authorList>
            <person name="Yamashiro T."/>
            <person name="Shiraishi A."/>
            <person name="Nakayama K."/>
            <person name="Satake H."/>
        </authorList>
    </citation>
    <scope>NUCLEOTIDE SEQUENCE</scope>
</reference>
<dbReference type="PANTHER" id="PTHR31973:SF197">
    <property type="entry name" value="SWIM-TYPE DOMAIN-CONTAINING PROTEIN"/>
    <property type="match status" value="1"/>
</dbReference>
<feature type="domain" description="Lipoxygenase" evidence="1">
    <location>
        <begin position="1"/>
        <end position="57"/>
    </location>
</feature>
<dbReference type="InterPro" id="IPR018289">
    <property type="entry name" value="MULE_transposase_dom"/>
</dbReference>